<evidence type="ECO:0000256" key="1">
    <source>
        <dbReference type="SAM" id="MobiDB-lite"/>
    </source>
</evidence>
<evidence type="ECO:0000313" key="2">
    <source>
        <dbReference type="EMBL" id="SPD10615.1"/>
    </source>
</evidence>
<dbReference type="AlphaFoldDB" id="A0A2N9HF98"/>
<dbReference type="EMBL" id="OIVN01003347">
    <property type="protein sequence ID" value="SPD10615.1"/>
    <property type="molecule type" value="Genomic_DNA"/>
</dbReference>
<reference evidence="2" key="1">
    <citation type="submission" date="2018-02" db="EMBL/GenBank/DDBJ databases">
        <authorList>
            <person name="Cohen D.B."/>
            <person name="Kent A.D."/>
        </authorList>
    </citation>
    <scope>NUCLEOTIDE SEQUENCE</scope>
</reference>
<feature type="region of interest" description="Disordered" evidence="1">
    <location>
        <begin position="1"/>
        <end position="83"/>
    </location>
</feature>
<sequence>MATENANAEVSHTQSSSTKDNSTEQSPNSKQSTTTHFGKALAYRAVYGSSSRRTGSRKVTTNDVKSLPSRLSKVSLAKGSTEN</sequence>
<protein>
    <submittedName>
        <fullName evidence="2">Uncharacterized protein</fullName>
    </submittedName>
</protein>
<feature type="compositionally biased region" description="Polar residues" evidence="1">
    <location>
        <begin position="48"/>
        <end position="64"/>
    </location>
</feature>
<feature type="compositionally biased region" description="Polar residues" evidence="1">
    <location>
        <begin position="1"/>
        <end position="36"/>
    </location>
</feature>
<organism evidence="2">
    <name type="scientific">Fagus sylvatica</name>
    <name type="common">Beechnut</name>
    <dbReference type="NCBI Taxonomy" id="28930"/>
    <lineage>
        <taxon>Eukaryota</taxon>
        <taxon>Viridiplantae</taxon>
        <taxon>Streptophyta</taxon>
        <taxon>Embryophyta</taxon>
        <taxon>Tracheophyta</taxon>
        <taxon>Spermatophyta</taxon>
        <taxon>Magnoliopsida</taxon>
        <taxon>eudicotyledons</taxon>
        <taxon>Gunneridae</taxon>
        <taxon>Pentapetalae</taxon>
        <taxon>rosids</taxon>
        <taxon>fabids</taxon>
        <taxon>Fagales</taxon>
        <taxon>Fagaceae</taxon>
        <taxon>Fagus</taxon>
    </lineage>
</organism>
<proteinExistence type="predicted"/>
<name>A0A2N9HF98_FAGSY</name>
<gene>
    <name evidence="2" type="ORF">FSB_LOCUS38497</name>
</gene>
<accession>A0A2N9HF98</accession>